<dbReference type="KEGG" id="pno:SNOG_03807"/>
<protein>
    <submittedName>
        <fullName evidence="2">Uncharacterized protein</fullName>
    </submittedName>
</protein>
<gene>
    <name evidence="2" type="ORF">JI435_038070</name>
</gene>
<accession>A0A7U2HVP2</accession>
<evidence type="ECO:0000313" key="2">
    <source>
        <dbReference type="EMBL" id="QRC93600.1"/>
    </source>
</evidence>
<organism evidence="2 3">
    <name type="scientific">Phaeosphaeria nodorum (strain SN15 / ATCC MYA-4574 / FGSC 10173)</name>
    <name type="common">Glume blotch fungus</name>
    <name type="synonym">Parastagonospora nodorum</name>
    <dbReference type="NCBI Taxonomy" id="321614"/>
    <lineage>
        <taxon>Eukaryota</taxon>
        <taxon>Fungi</taxon>
        <taxon>Dikarya</taxon>
        <taxon>Ascomycota</taxon>
        <taxon>Pezizomycotina</taxon>
        <taxon>Dothideomycetes</taxon>
        <taxon>Pleosporomycetidae</taxon>
        <taxon>Pleosporales</taxon>
        <taxon>Pleosporineae</taxon>
        <taxon>Phaeosphaeriaceae</taxon>
        <taxon>Parastagonospora</taxon>
    </lineage>
</organism>
<dbReference type="RefSeq" id="XP_001794353.1">
    <property type="nucleotide sequence ID" value="XM_001794301.1"/>
</dbReference>
<name>A0A7U2HVP2_PHANO</name>
<dbReference type="AlphaFoldDB" id="A0A7U2HVP2"/>
<sequence>MTASLRLRCAWLPLARLETPQGGSCLAAPARGEHGDGDGDKRLFAAHLIGAAITRRYAAVCRPELAQHQPPPRHPRTGPSRALLTCRRPRPLALLSTAETRRDSPGRWEAVEMEMNLSLPRSRTEKVMAPGLLCAAAAVAPRFRQARPTPPTSPTSPPQAINDPFPSRSRIANTSNVRNEHGPASPARL</sequence>
<feature type="region of interest" description="Disordered" evidence="1">
    <location>
        <begin position="145"/>
        <end position="189"/>
    </location>
</feature>
<reference evidence="3" key="1">
    <citation type="journal article" date="2021" name="BMC Genomics">
        <title>Chromosome-level genome assembly and manually-curated proteome of model necrotroph Parastagonospora nodorum Sn15 reveals a genome-wide trove of candidate effector homologs, and redundancy of virulence-related functions within an accessory chromosome.</title>
        <authorList>
            <person name="Bertazzoni S."/>
            <person name="Jones D.A.B."/>
            <person name="Phan H.T."/>
            <person name="Tan K.-C."/>
            <person name="Hane J.K."/>
        </authorList>
    </citation>
    <scope>NUCLEOTIDE SEQUENCE [LARGE SCALE GENOMIC DNA]</scope>
    <source>
        <strain evidence="3">SN15 / ATCC MYA-4574 / FGSC 10173)</strain>
    </source>
</reference>
<dbReference type="Proteomes" id="UP000663193">
    <property type="component" value="Chromosome 3"/>
</dbReference>
<keyword evidence="3" id="KW-1185">Reference proteome</keyword>
<proteinExistence type="predicted"/>
<evidence type="ECO:0000256" key="1">
    <source>
        <dbReference type="SAM" id="MobiDB-lite"/>
    </source>
</evidence>
<feature type="compositionally biased region" description="Pro residues" evidence="1">
    <location>
        <begin position="148"/>
        <end position="157"/>
    </location>
</feature>
<dbReference type="EMBL" id="CP069025">
    <property type="protein sequence ID" value="QRC93600.1"/>
    <property type="molecule type" value="Genomic_DNA"/>
</dbReference>
<dbReference type="VEuPathDB" id="FungiDB:JI435_038070"/>
<evidence type="ECO:0000313" key="3">
    <source>
        <dbReference type="Proteomes" id="UP000663193"/>
    </source>
</evidence>